<evidence type="ECO:0000259" key="4">
    <source>
        <dbReference type="PROSITE" id="PS01124"/>
    </source>
</evidence>
<evidence type="ECO:0000256" key="3">
    <source>
        <dbReference type="ARBA" id="ARBA00023163"/>
    </source>
</evidence>
<dbReference type="PANTHER" id="PTHR46796">
    <property type="entry name" value="HTH-TYPE TRANSCRIPTIONAL ACTIVATOR RHAS-RELATED"/>
    <property type="match status" value="1"/>
</dbReference>
<reference evidence="6" key="1">
    <citation type="journal article" date="2019" name="Int. J. Syst. Evol. Microbiol.">
        <title>The Global Catalogue of Microorganisms (GCM) 10K type strain sequencing project: providing services to taxonomists for standard genome sequencing and annotation.</title>
        <authorList>
            <consortium name="The Broad Institute Genomics Platform"/>
            <consortium name="The Broad Institute Genome Sequencing Center for Infectious Disease"/>
            <person name="Wu L."/>
            <person name="Ma J."/>
        </authorList>
    </citation>
    <scope>NUCLEOTIDE SEQUENCE [LARGE SCALE GENOMIC DNA]</scope>
    <source>
        <strain evidence="6">CAIM 431</strain>
    </source>
</reference>
<dbReference type="Gene3D" id="1.10.10.60">
    <property type="entry name" value="Homeodomain-like"/>
    <property type="match status" value="1"/>
</dbReference>
<dbReference type="RefSeq" id="WP_343874909.1">
    <property type="nucleotide sequence ID" value="NZ_BAAAIX010000028.1"/>
</dbReference>
<dbReference type="Pfam" id="PF12833">
    <property type="entry name" value="HTH_18"/>
    <property type="match status" value="1"/>
</dbReference>
<gene>
    <name evidence="5" type="ORF">ACFSCS_02320</name>
</gene>
<evidence type="ECO:0000313" key="6">
    <source>
        <dbReference type="Proteomes" id="UP001597326"/>
    </source>
</evidence>
<comment type="caution">
    <text evidence="5">The sequence shown here is derived from an EMBL/GenBank/DDBJ whole genome shotgun (WGS) entry which is preliminary data.</text>
</comment>
<evidence type="ECO:0000256" key="1">
    <source>
        <dbReference type="ARBA" id="ARBA00023015"/>
    </source>
</evidence>
<keyword evidence="1" id="KW-0805">Transcription regulation</keyword>
<feature type="domain" description="HTH araC/xylS-type" evidence="4">
    <location>
        <begin position="145"/>
        <end position="254"/>
    </location>
</feature>
<dbReference type="InterPro" id="IPR018060">
    <property type="entry name" value="HTH_AraC"/>
</dbReference>
<keyword evidence="3" id="KW-0804">Transcription</keyword>
<organism evidence="5 6">
    <name type="scientific">Luteococcus peritonei</name>
    <dbReference type="NCBI Taxonomy" id="88874"/>
    <lineage>
        <taxon>Bacteria</taxon>
        <taxon>Bacillati</taxon>
        <taxon>Actinomycetota</taxon>
        <taxon>Actinomycetes</taxon>
        <taxon>Propionibacteriales</taxon>
        <taxon>Propionibacteriaceae</taxon>
        <taxon>Luteococcus</taxon>
    </lineage>
</organism>
<dbReference type="EMBL" id="JBHUFZ010000005">
    <property type="protein sequence ID" value="MFD1889020.1"/>
    <property type="molecule type" value="Genomic_DNA"/>
</dbReference>
<sequence length="271" mass="29554">MPTVLRPVHRALRACLAGPLVAYDYALDPQSVHLGLPSPAATLIISFDEPLDLGWLHEPSVSRREWCSISGLHLRPALVRTHGLQRGIHVSLTPTGVRALFGLPLAALVGDTVSLHDLPRGLSESEHQRLDAAPGWPARLALLEELLLRRITDDAPASDIRHATGLLLDGWSVTAVAAEVGWSRRHLHQRVSSETGLPPKQLNRLGRFDRARELVQQGVSFSEAAHRAGFADQAHFTREWSAMAGRTPKASAEEFPNLQEVLACRTVASAP</sequence>
<proteinExistence type="predicted"/>
<keyword evidence="2" id="KW-0238">DNA-binding</keyword>
<evidence type="ECO:0000313" key="5">
    <source>
        <dbReference type="EMBL" id="MFD1889020.1"/>
    </source>
</evidence>
<protein>
    <submittedName>
        <fullName evidence="5">Helix-turn-helix domain-containing protein</fullName>
    </submittedName>
</protein>
<accession>A0ABW4RT65</accession>
<dbReference type="SMART" id="SM00342">
    <property type="entry name" value="HTH_ARAC"/>
    <property type="match status" value="1"/>
</dbReference>
<dbReference type="SUPFAM" id="SSF46689">
    <property type="entry name" value="Homeodomain-like"/>
    <property type="match status" value="1"/>
</dbReference>
<dbReference type="PANTHER" id="PTHR46796:SF15">
    <property type="entry name" value="BLL1074 PROTEIN"/>
    <property type="match status" value="1"/>
</dbReference>
<dbReference type="InterPro" id="IPR050204">
    <property type="entry name" value="AraC_XylS_family_regulators"/>
</dbReference>
<name>A0ABW4RT65_9ACTN</name>
<dbReference type="Proteomes" id="UP001597326">
    <property type="component" value="Unassembled WGS sequence"/>
</dbReference>
<keyword evidence="6" id="KW-1185">Reference proteome</keyword>
<evidence type="ECO:0000256" key="2">
    <source>
        <dbReference type="ARBA" id="ARBA00023125"/>
    </source>
</evidence>
<dbReference type="InterPro" id="IPR009057">
    <property type="entry name" value="Homeodomain-like_sf"/>
</dbReference>
<dbReference type="PROSITE" id="PS01124">
    <property type="entry name" value="HTH_ARAC_FAMILY_2"/>
    <property type="match status" value="1"/>
</dbReference>